<accession>A0AAD0E624</accession>
<reference evidence="4 5" key="1">
    <citation type="submission" date="2016-07" db="EMBL/GenBank/DDBJ databases">
        <title>High microdiversification within the ubiquitous acI lineage of Actinobacteria.</title>
        <authorList>
            <person name="Neuenschwander S.M."/>
            <person name="Salcher M."/>
            <person name="Ghai R."/>
            <person name="Pernthaler J."/>
        </authorList>
    </citation>
    <scope>NUCLEOTIDE SEQUENCE [LARGE SCALE GENOMIC DNA]</scope>
    <source>
        <strain evidence="4">MMS-IIB-76</strain>
    </source>
</reference>
<dbReference type="CDD" id="cd05286">
    <property type="entry name" value="QOR2"/>
    <property type="match status" value="1"/>
</dbReference>
<evidence type="ECO:0000256" key="2">
    <source>
        <dbReference type="ARBA" id="ARBA00023002"/>
    </source>
</evidence>
<dbReference type="InterPro" id="IPR013149">
    <property type="entry name" value="ADH-like_C"/>
</dbReference>
<dbReference type="GO" id="GO:0070402">
    <property type="term" value="F:NADPH binding"/>
    <property type="evidence" value="ECO:0007669"/>
    <property type="project" value="TreeGrafter"/>
</dbReference>
<dbReference type="SMART" id="SM00829">
    <property type="entry name" value="PKS_ER"/>
    <property type="match status" value="1"/>
</dbReference>
<dbReference type="PANTHER" id="PTHR48106:SF13">
    <property type="entry name" value="QUINONE OXIDOREDUCTASE-RELATED"/>
    <property type="match status" value="1"/>
</dbReference>
<dbReference type="RefSeq" id="WP_095696905.1">
    <property type="nucleotide sequence ID" value="NZ_CP016778.1"/>
</dbReference>
<dbReference type="Gene3D" id="3.90.180.10">
    <property type="entry name" value="Medium-chain alcohol dehydrogenases, catalytic domain"/>
    <property type="match status" value="1"/>
</dbReference>
<dbReference type="Gene3D" id="3.40.50.720">
    <property type="entry name" value="NAD(P)-binding Rossmann-like Domain"/>
    <property type="match status" value="1"/>
</dbReference>
<keyword evidence="2" id="KW-0560">Oxidoreductase</keyword>
<dbReference type="Pfam" id="PF00107">
    <property type="entry name" value="ADH_zinc_N"/>
    <property type="match status" value="1"/>
</dbReference>
<evidence type="ECO:0000259" key="3">
    <source>
        <dbReference type="SMART" id="SM00829"/>
    </source>
</evidence>
<name>A0AAD0E624_9ACTN</name>
<evidence type="ECO:0000256" key="1">
    <source>
        <dbReference type="ARBA" id="ARBA00022857"/>
    </source>
</evidence>
<dbReference type="SUPFAM" id="SSF51735">
    <property type="entry name" value="NAD(P)-binding Rossmann-fold domains"/>
    <property type="match status" value="1"/>
</dbReference>
<organism evidence="4 5">
    <name type="scientific">Candidatus Planktophila versatilis</name>
    <dbReference type="NCBI Taxonomy" id="1884905"/>
    <lineage>
        <taxon>Bacteria</taxon>
        <taxon>Bacillati</taxon>
        <taxon>Actinomycetota</taxon>
        <taxon>Actinomycetes</taxon>
        <taxon>Candidatus Nanopelagicales</taxon>
        <taxon>Candidatus Nanopelagicaceae</taxon>
        <taxon>Candidatus Planktophila</taxon>
    </lineage>
</organism>
<dbReference type="GO" id="GO:0035925">
    <property type="term" value="F:mRNA 3'-UTR AU-rich region binding"/>
    <property type="evidence" value="ECO:0007669"/>
    <property type="project" value="TreeGrafter"/>
</dbReference>
<dbReference type="InterPro" id="IPR013154">
    <property type="entry name" value="ADH-like_N"/>
</dbReference>
<dbReference type="PANTHER" id="PTHR48106">
    <property type="entry name" value="QUINONE OXIDOREDUCTASE PIG3-RELATED"/>
    <property type="match status" value="1"/>
</dbReference>
<dbReference type="InterPro" id="IPR020843">
    <property type="entry name" value="ER"/>
</dbReference>
<proteinExistence type="predicted"/>
<dbReference type="SUPFAM" id="SSF50129">
    <property type="entry name" value="GroES-like"/>
    <property type="match status" value="1"/>
</dbReference>
<keyword evidence="1" id="KW-0521">NADP</keyword>
<dbReference type="AlphaFoldDB" id="A0AAD0E624"/>
<protein>
    <submittedName>
        <fullName evidence="4">NADPH2:quinone reductase</fullName>
    </submittedName>
</protein>
<dbReference type="InterPro" id="IPR036291">
    <property type="entry name" value="NAD(P)-bd_dom_sf"/>
</dbReference>
<dbReference type="Proteomes" id="UP000217194">
    <property type="component" value="Chromosome"/>
</dbReference>
<dbReference type="GO" id="GO:0003960">
    <property type="term" value="F:quinone reductase (NADPH) activity"/>
    <property type="evidence" value="ECO:0007669"/>
    <property type="project" value="InterPro"/>
</dbReference>
<evidence type="ECO:0000313" key="5">
    <source>
        <dbReference type="Proteomes" id="UP000217194"/>
    </source>
</evidence>
<dbReference type="FunFam" id="3.40.50.720:FF:000053">
    <property type="entry name" value="Quinone oxidoreductase 1"/>
    <property type="match status" value="1"/>
</dbReference>
<feature type="domain" description="Enoyl reductase (ER)" evidence="3">
    <location>
        <begin position="10"/>
        <end position="322"/>
    </location>
</feature>
<dbReference type="Pfam" id="PF08240">
    <property type="entry name" value="ADH_N"/>
    <property type="match status" value="1"/>
</dbReference>
<evidence type="ECO:0000313" key="4">
    <source>
        <dbReference type="EMBL" id="ASY22405.1"/>
    </source>
</evidence>
<sequence length="324" mass="34213">MKKIEIAQFGGSETLQLVDAPIATPAGTQLLVKVAAAGVNFVDIYQRNGNPVYGMTTPYTPGMEGAGVVEAVGSDVKTIKVGDRVAWTWALGSYAEFAIVEEAKAAIVPQGLELEEVAAFMLQGITGHYLTNSTYEIKAGDIALVHAAAGGTGSLIAQLILLKGGTVIGTTSTEAKEATVRALGVQHVIRYDKEDFVEEVKKITGGRGVDVVYDGVGAKTFDQSLLCLKPRGMMVLFGAASGAVPPFEIMRLNSSGSLFLTRPTLAHYVADAAEFKGRCDAIFDLLLKGKLTVRIDKRYALGDAHKAHDDLASGKTSGKLILVP</sequence>
<dbReference type="GO" id="GO:0005829">
    <property type="term" value="C:cytosol"/>
    <property type="evidence" value="ECO:0007669"/>
    <property type="project" value="TreeGrafter"/>
</dbReference>
<dbReference type="EMBL" id="CP016778">
    <property type="protein sequence ID" value="ASY22405.1"/>
    <property type="molecule type" value="Genomic_DNA"/>
</dbReference>
<dbReference type="InterPro" id="IPR011032">
    <property type="entry name" value="GroES-like_sf"/>
</dbReference>
<gene>
    <name evidence="4" type="ORF">A1sIIB76_02215</name>
</gene>
<dbReference type="InterPro" id="IPR047618">
    <property type="entry name" value="QOR-like"/>
</dbReference>